<evidence type="ECO:0000256" key="1">
    <source>
        <dbReference type="SAM" id="MobiDB-lite"/>
    </source>
</evidence>
<proteinExistence type="predicted"/>
<evidence type="ECO:0000313" key="4">
    <source>
        <dbReference type="Proteomes" id="UP001500665"/>
    </source>
</evidence>
<comment type="caution">
    <text evidence="3">The sequence shown here is derived from an EMBL/GenBank/DDBJ whole genome shotgun (WGS) entry which is preliminary data.</text>
</comment>
<feature type="chain" id="PRO_5046576160" description="Mce-associated membrane protein" evidence="2">
    <location>
        <begin position="24"/>
        <end position="194"/>
    </location>
</feature>
<evidence type="ECO:0008006" key="5">
    <source>
        <dbReference type="Google" id="ProtNLM"/>
    </source>
</evidence>
<dbReference type="EMBL" id="BAAAHH010000011">
    <property type="protein sequence ID" value="GAA0952199.1"/>
    <property type="molecule type" value="Genomic_DNA"/>
</dbReference>
<gene>
    <name evidence="3" type="ORF">GCM10009550_32740</name>
</gene>
<sequence length="194" mass="20858">MKTLRYALPAVALLCALPLTACASSPPSSETGAFAPSDAPTAPPQSAPASTAPPVPSSITRAQADDNVLERYRAYQRAYEQAYATGDPSPLAEVATEPLLSIITEDVNATFKDRKGVIWRFRNVLNPKIHSRSKNLASIVVVDCVRTLGAYKFSAATGKRIGGTDKSATYAYQARFQYDGTTWKAAEARKGKRC</sequence>
<evidence type="ECO:0000313" key="3">
    <source>
        <dbReference type="EMBL" id="GAA0952199.1"/>
    </source>
</evidence>
<organism evidence="3 4">
    <name type="scientific">Actinocorallia libanotica</name>
    <dbReference type="NCBI Taxonomy" id="46162"/>
    <lineage>
        <taxon>Bacteria</taxon>
        <taxon>Bacillati</taxon>
        <taxon>Actinomycetota</taxon>
        <taxon>Actinomycetes</taxon>
        <taxon>Streptosporangiales</taxon>
        <taxon>Thermomonosporaceae</taxon>
        <taxon>Actinocorallia</taxon>
    </lineage>
</organism>
<protein>
    <recommendedName>
        <fullName evidence="5">Mce-associated membrane protein</fullName>
    </recommendedName>
</protein>
<dbReference type="RefSeq" id="WP_344241615.1">
    <property type="nucleotide sequence ID" value="NZ_BAAAHH010000011.1"/>
</dbReference>
<keyword evidence="2" id="KW-0732">Signal</keyword>
<feature type="compositionally biased region" description="Pro residues" evidence="1">
    <location>
        <begin position="41"/>
        <end position="56"/>
    </location>
</feature>
<accession>A0ABP4BMY1</accession>
<dbReference type="Proteomes" id="UP001500665">
    <property type="component" value="Unassembled WGS sequence"/>
</dbReference>
<name>A0ABP4BMY1_9ACTN</name>
<evidence type="ECO:0000256" key="2">
    <source>
        <dbReference type="SAM" id="SignalP"/>
    </source>
</evidence>
<feature type="signal peptide" evidence="2">
    <location>
        <begin position="1"/>
        <end position="23"/>
    </location>
</feature>
<reference evidence="4" key="1">
    <citation type="journal article" date="2019" name="Int. J. Syst. Evol. Microbiol.">
        <title>The Global Catalogue of Microorganisms (GCM) 10K type strain sequencing project: providing services to taxonomists for standard genome sequencing and annotation.</title>
        <authorList>
            <consortium name="The Broad Institute Genomics Platform"/>
            <consortium name="The Broad Institute Genome Sequencing Center for Infectious Disease"/>
            <person name="Wu L."/>
            <person name="Ma J."/>
        </authorList>
    </citation>
    <scope>NUCLEOTIDE SEQUENCE [LARGE SCALE GENOMIC DNA]</scope>
    <source>
        <strain evidence="4">JCM 10696</strain>
    </source>
</reference>
<feature type="region of interest" description="Disordered" evidence="1">
    <location>
        <begin position="27"/>
        <end position="63"/>
    </location>
</feature>
<keyword evidence="4" id="KW-1185">Reference proteome</keyword>